<keyword evidence="5" id="KW-1185">Reference proteome</keyword>
<comment type="caution">
    <text evidence="4">The sequence shown here is derived from an EMBL/GenBank/DDBJ whole genome shotgun (WGS) entry which is preliminary data.</text>
</comment>
<dbReference type="PATRIC" id="fig|1449336.4.peg.2475"/>
<feature type="region of interest" description="Disordered" evidence="2">
    <location>
        <begin position="381"/>
        <end position="406"/>
    </location>
</feature>
<evidence type="ECO:0000256" key="3">
    <source>
        <dbReference type="SAM" id="Phobius"/>
    </source>
</evidence>
<dbReference type="Proteomes" id="UP000051658">
    <property type="component" value="Unassembled WGS sequence"/>
</dbReference>
<feature type="transmembrane region" description="Helical" evidence="3">
    <location>
        <begin position="222"/>
        <end position="242"/>
    </location>
</feature>
<proteinExistence type="inferred from homology"/>
<evidence type="ECO:0000256" key="2">
    <source>
        <dbReference type="SAM" id="MobiDB-lite"/>
    </source>
</evidence>
<keyword evidence="3" id="KW-0812">Transmembrane</keyword>
<dbReference type="NCBIfam" id="TIGR03926">
    <property type="entry name" value="T7_EssB"/>
    <property type="match status" value="1"/>
</dbReference>
<dbReference type="InterPro" id="IPR018778">
    <property type="entry name" value="T7SS_EssB"/>
</dbReference>
<dbReference type="eggNOG" id="COG4499">
    <property type="taxonomic scope" value="Bacteria"/>
</dbReference>
<dbReference type="EMBL" id="JQBS01000035">
    <property type="protein sequence ID" value="KRN54846.1"/>
    <property type="molecule type" value="Genomic_DNA"/>
</dbReference>
<dbReference type="Gene3D" id="1.10.510.10">
    <property type="entry name" value="Transferase(Phosphotransferase) domain 1"/>
    <property type="match status" value="1"/>
</dbReference>
<feature type="compositionally biased region" description="Polar residues" evidence="2">
    <location>
        <begin position="390"/>
        <end position="406"/>
    </location>
</feature>
<keyword evidence="3" id="KW-0472">Membrane</keyword>
<sequence>MKEISRITFEDKTIEIEKEATNWFVKIKKSEATLKNEKEINLLKESQTGFLPVEIKIEEDSFDFMFQPAKTMLSFSEVAEKSQADKIRAASNFAAFSDYIGSQYTFFLDPENVLFDQNLLPVIAYRGLKNGLPPAELTEEGFLRQFKSIVIALFSKKQTFESLYNGNLERAKETLFIKTIARSKSVAEIVTYLEDQYQSTLAADQKNMRIVSKKRYMLYKQLTIWFSVVMLLLLIPLIYLVGFSMPHQTKLLQADTAFLKNDYEKVIQILQPIETSKIDATQKYELAYAYVQGKDLTEKQKAFIMKNISLKSADSYLTYWIENGRGNLGKALDQGKKLEDPDLILYGLQQKMEQVKNNPKLSGTKREKMLTSYQDQYDKYKEKFEKSEQEGQTSDGSNLGTETTNE</sequence>
<dbReference type="RefSeq" id="WP_051915604.1">
    <property type="nucleotide sequence ID" value="NZ_JQBS01000035.1"/>
</dbReference>
<dbReference type="Pfam" id="PF10140">
    <property type="entry name" value="YukC"/>
    <property type="match status" value="1"/>
</dbReference>
<organism evidence="4 5">
    <name type="scientific">Carnobacterium divergens DSM 20623</name>
    <dbReference type="NCBI Taxonomy" id="1449336"/>
    <lineage>
        <taxon>Bacteria</taxon>
        <taxon>Bacillati</taxon>
        <taxon>Bacillota</taxon>
        <taxon>Bacilli</taxon>
        <taxon>Lactobacillales</taxon>
        <taxon>Carnobacteriaceae</taxon>
        <taxon>Carnobacterium</taxon>
    </lineage>
</organism>
<evidence type="ECO:0008006" key="6">
    <source>
        <dbReference type="Google" id="ProtNLM"/>
    </source>
</evidence>
<gene>
    <name evidence="4" type="ORF">IV74_GL002437</name>
</gene>
<reference evidence="4 5" key="1">
    <citation type="journal article" date="2015" name="Genome Announc.">
        <title>Expanding the biotechnology potential of lactobacilli through comparative genomics of 213 strains and associated genera.</title>
        <authorList>
            <person name="Sun Z."/>
            <person name="Harris H.M."/>
            <person name="McCann A."/>
            <person name="Guo C."/>
            <person name="Argimon S."/>
            <person name="Zhang W."/>
            <person name="Yang X."/>
            <person name="Jeffery I.B."/>
            <person name="Cooney J.C."/>
            <person name="Kagawa T.F."/>
            <person name="Liu W."/>
            <person name="Song Y."/>
            <person name="Salvetti E."/>
            <person name="Wrobel A."/>
            <person name="Rasinkangas P."/>
            <person name="Parkhill J."/>
            <person name="Rea M.C."/>
            <person name="O'Sullivan O."/>
            <person name="Ritari J."/>
            <person name="Douillard F.P."/>
            <person name="Paul Ross R."/>
            <person name="Yang R."/>
            <person name="Briner A.E."/>
            <person name="Felis G.E."/>
            <person name="de Vos W.M."/>
            <person name="Barrangou R."/>
            <person name="Klaenhammer T.R."/>
            <person name="Caufield P.W."/>
            <person name="Cui Y."/>
            <person name="Zhang H."/>
            <person name="O'Toole P.W."/>
        </authorList>
    </citation>
    <scope>NUCLEOTIDE SEQUENCE [LARGE SCALE GENOMIC DNA]</scope>
    <source>
        <strain evidence="4 5">DSM 20623</strain>
    </source>
</reference>
<keyword evidence="3" id="KW-1133">Transmembrane helix</keyword>
<dbReference type="Gene3D" id="1.25.40.680">
    <property type="entry name" value="Type VII secretion system EssB, C-terminal-like domain"/>
    <property type="match status" value="1"/>
</dbReference>
<comment type="similarity">
    <text evidence="1">Belongs to the EssB family.</text>
</comment>
<dbReference type="AlphaFoldDB" id="A0A0R2HQW1"/>
<evidence type="ECO:0000256" key="1">
    <source>
        <dbReference type="ARBA" id="ARBA00010163"/>
    </source>
</evidence>
<protein>
    <recommendedName>
        <fullName evidence="6">Type VII secretion protein EssB</fullName>
    </recommendedName>
</protein>
<evidence type="ECO:0000313" key="5">
    <source>
        <dbReference type="Proteomes" id="UP000051658"/>
    </source>
</evidence>
<dbReference type="GeneID" id="89589422"/>
<name>A0A0R2HQW1_CARDV</name>
<evidence type="ECO:0000313" key="4">
    <source>
        <dbReference type="EMBL" id="KRN54846.1"/>
    </source>
</evidence>
<accession>A0A0R2HQW1</accession>
<dbReference type="InterPro" id="IPR042565">
    <property type="entry name" value="T7SS_EssB_C"/>
</dbReference>